<dbReference type="NCBIfam" id="NF040504">
    <property type="entry name" value="resist_ArsN1b"/>
    <property type="match status" value="1"/>
</dbReference>
<evidence type="ECO:0000313" key="5">
    <source>
        <dbReference type="Proteomes" id="UP000637423"/>
    </source>
</evidence>
<name>A0A916V0K8_9BURK</name>
<evidence type="ECO:0000256" key="1">
    <source>
        <dbReference type="ARBA" id="ARBA00022679"/>
    </source>
</evidence>
<keyword evidence="1" id="KW-0808">Transferase</keyword>
<dbReference type="AlphaFoldDB" id="A0A916V0K8"/>
<dbReference type="RefSeq" id="WP_188569463.1">
    <property type="nucleotide sequence ID" value="NZ_BMED01000009.1"/>
</dbReference>
<proteinExistence type="predicted"/>
<dbReference type="Proteomes" id="UP000637423">
    <property type="component" value="Unassembled WGS sequence"/>
</dbReference>
<evidence type="ECO:0000256" key="2">
    <source>
        <dbReference type="ARBA" id="ARBA00023315"/>
    </source>
</evidence>
<reference evidence="4" key="2">
    <citation type="submission" date="2020-09" db="EMBL/GenBank/DDBJ databases">
        <authorList>
            <person name="Sun Q."/>
            <person name="Zhou Y."/>
        </authorList>
    </citation>
    <scope>NUCLEOTIDE SEQUENCE</scope>
    <source>
        <strain evidence="4">CGMCC 1.10998</strain>
    </source>
</reference>
<accession>A0A916V0K8</accession>
<dbReference type="InterPro" id="IPR000182">
    <property type="entry name" value="GNAT_dom"/>
</dbReference>
<dbReference type="GO" id="GO:0016747">
    <property type="term" value="F:acyltransferase activity, transferring groups other than amino-acyl groups"/>
    <property type="evidence" value="ECO:0007669"/>
    <property type="project" value="InterPro"/>
</dbReference>
<comment type="caution">
    <text evidence="4">The sequence shown here is derived from an EMBL/GenBank/DDBJ whole genome shotgun (WGS) entry which is preliminary data.</text>
</comment>
<keyword evidence="5" id="KW-1185">Reference proteome</keyword>
<dbReference type="Pfam" id="PF13420">
    <property type="entry name" value="Acetyltransf_4"/>
    <property type="match status" value="1"/>
</dbReference>
<organism evidence="4 5">
    <name type="scientific">Undibacterium terreum</name>
    <dbReference type="NCBI Taxonomy" id="1224302"/>
    <lineage>
        <taxon>Bacteria</taxon>
        <taxon>Pseudomonadati</taxon>
        <taxon>Pseudomonadota</taxon>
        <taxon>Betaproteobacteria</taxon>
        <taxon>Burkholderiales</taxon>
        <taxon>Oxalobacteraceae</taxon>
        <taxon>Undibacterium</taxon>
    </lineage>
</organism>
<dbReference type="EMBL" id="BMED01000009">
    <property type="protein sequence ID" value="GGD01175.1"/>
    <property type="molecule type" value="Genomic_DNA"/>
</dbReference>
<dbReference type="PANTHER" id="PTHR43072">
    <property type="entry name" value="N-ACETYLTRANSFERASE"/>
    <property type="match status" value="1"/>
</dbReference>
<keyword evidence="2" id="KW-0012">Acyltransferase</keyword>
<dbReference type="PROSITE" id="PS51186">
    <property type="entry name" value="GNAT"/>
    <property type="match status" value="1"/>
</dbReference>
<dbReference type="PANTHER" id="PTHR43072:SF23">
    <property type="entry name" value="UPF0039 PROTEIN C11D3.02C"/>
    <property type="match status" value="1"/>
</dbReference>
<protein>
    <recommendedName>
        <fullName evidence="3">N-acetyltransferase domain-containing protein</fullName>
    </recommendedName>
</protein>
<evidence type="ECO:0000313" key="4">
    <source>
        <dbReference type="EMBL" id="GGD01175.1"/>
    </source>
</evidence>
<reference evidence="4" key="1">
    <citation type="journal article" date="2014" name="Int. J. Syst. Evol. Microbiol.">
        <title>Complete genome sequence of Corynebacterium casei LMG S-19264T (=DSM 44701T), isolated from a smear-ripened cheese.</title>
        <authorList>
            <consortium name="US DOE Joint Genome Institute (JGI-PGF)"/>
            <person name="Walter F."/>
            <person name="Albersmeier A."/>
            <person name="Kalinowski J."/>
            <person name="Ruckert C."/>
        </authorList>
    </citation>
    <scope>NUCLEOTIDE SEQUENCE</scope>
    <source>
        <strain evidence="4">CGMCC 1.10998</strain>
    </source>
</reference>
<feature type="domain" description="N-acetyltransferase" evidence="3">
    <location>
        <begin position="2"/>
        <end position="162"/>
    </location>
</feature>
<sequence>MSNIRAATPSDAEEICRIYNYYVMNTSISFEEVEVTAVEMSRRIADVTQQLPWLVVEQDGLIAGYAYATKWRVRSAYRFSVETSVYLSQDARGQGFGASLYEALLGELGKLGVHAAIGGIAQPNEASVRLHEKMGFHKVAMFEQVGFKNDKWVDVGYWQKLL</sequence>
<dbReference type="InterPro" id="IPR016181">
    <property type="entry name" value="Acyl_CoA_acyltransferase"/>
</dbReference>
<dbReference type="Gene3D" id="3.40.630.30">
    <property type="match status" value="1"/>
</dbReference>
<gene>
    <name evidence="4" type="ORF">GCM10011396_55930</name>
</gene>
<dbReference type="CDD" id="cd04301">
    <property type="entry name" value="NAT_SF"/>
    <property type="match status" value="1"/>
</dbReference>
<evidence type="ECO:0000259" key="3">
    <source>
        <dbReference type="PROSITE" id="PS51186"/>
    </source>
</evidence>
<dbReference type="SUPFAM" id="SSF55729">
    <property type="entry name" value="Acyl-CoA N-acyltransferases (Nat)"/>
    <property type="match status" value="1"/>
</dbReference>